<feature type="domain" description="Serpin" evidence="4">
    <location>
        <begin position="23"/>
        <end position="156"/>
    </location>
</feature>
<dbReference type="EMBL" id="JANEYF010000040">
    <property type="protein sequence ID" value="KAJ8972551.1"/>
    <property type="molecule type" value="Genomic_DNA"/>
</dbReference>
<dbReference type="PANTHER" id="PTHR11461">
    <property type="entry name" value="SERINE PROTEASE INHIBITOR, SERPIN"/>
    <property type="match status" value="1"/>
</dbReference>
<dbReference type="GO" id="GO:0005615">
    <property type="term" value="C:extracellular space"/>
    <property type="evidence" value="ECO:0007669"/>
    <property type="project" value="InterPro"/>
</dbReference>
<dbReference type="PANTHER" id="PTHR11461:SF211">
    <property type="entry name" value="GH10112P-RELATED"/>
    <property type="match status" value="1"/>
</dbReference>
<evidence type="ECO:0000256" key="1">
    <source>
        <dbReference type="ARBA" id="ARBA00009500"/>
    </source>
</evidence>
<reference evidence="5" key="1">
    <citation type="journal article" date="2023" name="Insect Mol. Biol.">
        <title>Genome sequencing provides insights into the evolution of gene families encoding plant cell wall-degrading enzymes in longhorned beetles.</title>
        <authorList>
            <person name="Shin N.R."/>
            <person name="Okamura Y."/>
            <person name="Kirsch R."/>
            <person name="Pauchet Y."/>
        </authorList>
    </citation>
    <scope>NUCLEOTIDE SEQUENCE</scope>
    <source>
        <strain evidence="5">RBIC_L_NR</strain>
    </source>
</reference>
<evidence type="ECO:0000313" key="5">
    <source>
        <dbReference type="EMBL" id="KAJ8972551.1"/>
    </source>
</evidence>
<accession>A0AAV8ZZ43</accession>
<organism evidence="5 6">
    <name type="scientific">Rhamnusium bicolor</name>
    <dbReference type="NCBI Taxonomy" id="1586634"/>
    <lineage>
        <taxon>Eukaryota</taxon>
        <taxon>Metazoa</taxon>
        <taxon>Ecdysozoa</taxon>
        <taxon>Arthropoda</taxon>
        <taxon>Hexapoda</taxon>
        <taxon>Insecta</taxon>
        <taxon>Pterygota</taxon>
        <taxon>Neoptera</taxon>
        <taxon>Endopterygota</taxon>
        <taxon>Coleoptera</taxon>
        <taxon>Polyphaga</taxon>
        <taxon>Cucujiformia</taxon>
        <taxon>Chrysomeloidea</taxon>
        <taxon>Cerambycidae</taxon>
        <taxon>Lepturinae</taxon>
        <taxon>Rhagiini</taxon>
        <taxon>Rhamnusium</taxon>
    </lineage>
</organism>
<evidence type="ECO:0000259" key="4">
    <source>
        <dbReference type="Pfam" id="PF00079"/>
    </source>
</evidence>
<comment type="similarity">
    <text evidence="1">Belongs to the serpin family.</text>
</comment>
<dbReference type="InterPro" id="IPR023796">
    <property type="entry name" value="Serpin_dom"/>
</dbReference>
<name>A0AAV8ZZ43_9CUCU</name>
<evidence type="ECO:0000313" key="6">
    <source>
        <dbReference type="Proteomes" id="UP001162156"/>
    </source>
</evidence>
<keyword evidence="2" id="KW-0646">Protease inhibitor</keyword>
<keyword evidence="3" id="KW-0722">Serine protease inhibitor</keyword>
<comment type="caution">
    <text evidence="5">The sequence shown here is derived from an EMBL/GenBank/DDBJ whole genome shotgun (WGS) entry which is preliminary data.</text>
</comment>
<evidence type="ECO:0000256" key="2">
    <source>
        <dbReference type="ARBA" id="ARBA00022690"/>
    </source>
</evidence>
<dbReference type="InterPro" id="IPR000215">
    <property type="entry name" value="Serpin_fam"/>
</dbReference>
<protein>
    <recommendedName>
        <fullName evidence="4">Serpin domain-containing protein</fullName>
    </recommendedName>
</protein>
<dbReference type="AlphaFoldDB" id="A0AAV8ZZ43"/>
<proteinExistence type="inferred from homology"/>
<dbReference type="Proteomes" id="UP001162156">
    <property type="component" value="Unassembled WGS sequence"/>
</dbReference>
<dbReference type="InterPro" id="IPR042178">
    <property type="entry name" value="Serpin_sf_1"/>
</dbReference>
<dbReference type="Pfam" id="PF00079">
    <property type="entry name" value="Serpin"/>
    <property type="match status" value="1"/>
</dbReference>
<dbReference type="InterPro" id="IPR036186">
    <property type="entry name" value="Serpin_sf"/>
</dbReference>
<dbReference type="GO" id="GO:0004867">
    <property type="term" value="F:serine-type endopeptidase inhibitor activity"/>
    <property type="evidence" value="ECO:0007669"/>
    <property type="project" value="UniProtKB-KW"/>
</dbReference>
<sequence>MNLKDIEEYGLALEAVFGMGLRLQAILENSGNENFVVSPLSATVIVAQLLLGAEGEFRDKLYELLSLSGHPQHYNIHYYNKDKKNESSTLPYAHIHLQLSSLVKKLQKKKTGELFTLRQSNALFYNESFELNSYFKNNIIMFYDTEITPLDFNKDTSRYVILRRFYLL</sequence>
<gene>
    <name evidence="5" type="ORF">NQ314_000138</name>
</gene>
<dbReference type="SUPFAM" id="SSF56574">
    <property type="entry name" value="Serpins"/>
    <property type="match status" value="1"/>
</dbReference>
<keyword evidence="6" id="KW-1185">Reference proteome</keyword>
<evidence type="ECO:0000256" key="3">
    <source>
        <dbReference type="ARBA" id="ARBA00022900"/>
    </source>
</evidence>
<dbReference type="Gene3D" id="3.30.497.10">
    <property type="entry name" value="Antithrombin, subunit I, domain 2"/>
    <property type="match status" value="1"/>
</dbReference>